<evidence type="ECO:0000256" key="8">
    <source>
        <dbReference type="ARBA" id="ARBA00022679"/>
    </source>
</evidence>
<keyword evidence="9" id="KW-0378">Hydrolase</keyword>
<dbReference type="InterPro" id="IPR036950">
    <property type="entry name" value="PBP_transglycosylase"/>
</dbReference>
<dbReference type="GO" id="GO:0008658">
    <property type="term" value="F:penicillin binding"/>
    <property type="evidence" value="ECO:0007669"/>
    <property type="project" value="InterPro"/>
</dbReference>
<dbReference type="GO" id="GO:0008955">
    <property type="term" value="F:peptidoglycan glycosyltransferase activity"/>
    <property type="evidence" value="ECO:0007669"/>
    <property type="project" value="UniProtKB-EC"/>
</dbReference>
<dbReference type="Pfam" id="PF00912">
    <property type="entry name" value="Transgly"/>
    <property type="match status" value="1"/>
</dbReference>
<dbReference type="Gene3D" id="1.10.3810.10">
    <property type="entry name" value="Biosynthetic peptidoglycan transglycosylase-like"/>
    <property type="match status" value="1"/>
</dbReference>
<evidence type="ECO:0000256" key="10">
    <source>
        <dbReference type="ARBA" id="ARBA00022960"/>
    </source>
</evidence>
<proteinExistence type="inferred from homology"/>
<keyword evidence="5" id="KW-0121">Carboxypeptidase</keyword>
<keyword evidence="14" id="KW-0961">Cell wall biogenesis/degradation</keyword>
<dbReference type="Pfam" id="PF00905">
    <property type="entry name" value="Transpeptidase"/>
    <property type="match status" value="1"/>
</dbReference>
<sequence>MKKKKRRLPKSLRIISKLAIGIVGLLFIGLVGIYLTSFLLGPPSLTNELNTVYYDHTGEVIGKEKGVENRQWIELDEMSPDVINATLITEDQHFYDHHGFDYKRIAGAVLKNIQSQSLSEGASTLTQQLARNLFLSHEKTWDRKIKEAFYTVRLEMYYSKEEILEGYLNTIYYGHGAYGIEAASNYFFNKSASELDLAEASMLTGIPKGPTYYSPLNDEDNAENRQTQILHLMLGADMITEKEFEIANEQELVYIEQQEKKEKTIGPYFQDIALREASQILDMDMESLRSSGYEIHTTLDKELQKQLEDSIDHTMNSSTELEVGALSLDPDSGAIRALVGGRDYAKSPFNRAVDAKRMAGSTFKPFLYYLALENGYTATTMLDSKPTTFELENGEVYQPSNFNDYYAYEPITLAQAIALSDNIYAVKTNMFLSVDKLLDTAKTFGFTSDLPAVPSLALGTASVSVKEMVTAYGMIANGGHTIDGHAIEKIVGPHGKTIFKREKDKGEAVLDPKQTFILTDLMTGMFDPKLNGYTAVTGSTIADELTRTYAGKSGSTNADSWMIGFSPRLVTGVWAGYDDNRPIQLVAETTYAKKIWGSFMESAHEGLPHEGFDTPRGIVAVPIDPATGMRATPYCDVSRIMYFEAGTEPQSNCMEHFHGDQHEHGEEQDPNKGTLEQLFDSLFSW</sequence>
<dbReference type="PANTHER" id="PTHR32282">
    <property type="entry name" value="BINDING PROTEIN TRANSPEPTIDASE, PUTATIVE-RELATED"/>
    <property type="match status" value="1"/>
</dbReference>
<dbReference type="EMBL" id="RBZO01000014">
    <property type="protein sequence ID" value="RKQ15400.1"/>
    <property type="molecule type" value="Genomic_DNA"/>
</dbReference>
<dbReference type="AlphaFoldDB" id="A0A494YYU7"/>
<dbReference type="OrthoDB" id="9766909at2"/>
<evidence type="ECO:0000256" key="12">
    <source>
        <dbReference type="ARBA" id="ARBA00023136"/>
    </source>
</evidence>
<dbReference type="InterPro" id="IPR023346">
    <property type="entry name" value="Lysozyme-like_dom_sf"/>
</dbReference>
<evidence type="ECO:0000256" key="11">
    <source>
        <dbReference type="ARBA" id="ARBA00022984"/>
    </source>
</evidence>
<accession>A0A494YYU7</accession>
<keyword evidence="7" id="KW-0328">Glycosyltransferase</keyword>
<keyword evidence="13" id="KW-0511">Multifunctional enzyme</keyword>
<keyword evidence="12 17" id="KW-0472">Membrane</keyword>
<dbReference type="RefSeq" id="WP_121131515.1">
    <property type="nucleotide sequence ID" value="NZ_JBHUFK010000065.1"/>
</dbReference>
<evidence type="ECO:0000256" key="2">
    <source>
        <dbReference type="ARBA" id="ARBA00007090"/>
    </source>
</evidence>
<dbReference type="GO" id="GO:0008360">
    <property type="term" value="P:regulation of cell shape"/>
    <property type="evidence" value="ECO:0007669"/>
    <property type="project" value="UniProtKB-KW"/>
</dbReference>
<keyword evidence="4" id="KW-1003">Cell membrane</keyword>
<dbReference type="GO" id="GO:0009002">
    <property type="term" value="F:serine-type D-Ala-D-Ala carboxypeptidase activity"/>
    <property type="evidence" value="ECO:0007669"/>
    <property type="project" value="UniProtKB-EC"/>
</dbReference>
<feature type="transmembrane region" description="Helical" evidence="17">
    <location>
        <begin position="20"/>
        <end position="40"/>
    </location>
</feature>
<keyword evidence="17" id="KW-1133">Transmembrane helix</keyword>
<evidence type="ECO:0000313" key="21">
    <source>
        <dbReference type="Proteomes" id="UP000281813"/>
    </source>
</evidence>
<comment type="caution">
    <text evidence="20">The sequence shown here is derived from an EMBL/GenBank/DDBJ whole genome shotgun (WGS) entry which is preliminary data.</text>
</comment>
<organism evidence="20 21">
    <name type="scientific">Oceanobacillus bengalensis</name>
    <dbReference type="NCBI Taxonomy" id="1435466"/>
    <lineage>
        <taxon>Bacteria</taxon>
        <taxon>Bacillati</taxon>
        <taxon>Bacillota</taxon>
        <taxon>Bacilli</taxon>
        <taxon>Bacillales</taxon>
        <taxon>Bacillaceae</taxon>
        <taxon>Oceanobacillus</taxon>
    </lineage>
</organism>
<keyword evidence="21" id="KW-1185">Reference proteome</keyword>
<keyword evidence="6" id="KW-0645">Protease</keyword>
<evidence type="ECO:0000256" key="7">
    <source>
        <dbReference type="ARBA" id="ARBA00022676"/>
    </source>
</evidence>
<evidence type="ECO:0000256" key="1">
    <source>
        <dbReference type="ARBA" id="ARBA00004236"/>
    </source>
</evidence>
<evidence type="ECO:0000256" key="4">
    <source>
        <dbReference type="ARBA" id="ARBA00022475"/>
    </source>
</evidence>
<keyword evidence="17" id="KW-0812">Transmembrane</keyword>
<evidence type="ECO:0000259" key="18">
    <source>
        <dbReference type="Pfam" id="PF00905"/>
    </source>
</evidence>
<dbReference type="GO" id="GO:0071555">
    <property type="term" value="P:cell wall organization"/>
    <property type="evidence" value="ECO:0007669"/>
    <property type="project" value="UniProtKB-KW"/>
</dbReference>
<feature type="domain" description="Penicillin-binding protein transpeptidase" evidence="18">
    <location>
        <begin position="325"/>
        <end position="566"/>
    </location>
</feature>
<protein>
    <submittedName>
        <fullName evidence="20">PBP1A family penicillin-binding protein</fullName>
    </submittedName>
</protein>
<evidence type="ECO:0000256" key="5">
    <source>
        <dbReference type="ARBA" id="ARBA00022645"/>
    </source>
</evidence>
<evidence type="ECO:0000259" key="19">
    <source>
        <dbReference type="Pfam" id="PF00912"/>
    </source>
</evidence>
<dbReference type="PANTHER" id="PTHR32282:SF11">
    <property type="entry name" value="PENICILLIN-BINDING PROTEIN 1B"/>
    <property type="match status" value="1"/>
</dbReference>
<dbReference type="GO" id="GO:0006508">
    <property type="term" value="P:proteolysis"/>
    <property type="evidence" value="ECO:0007669"/>
    <property type="project" value="UniProtKB-KW"/>
</dbReference>
<evidence type="ECO:0000256" key="17">
    <source>
        <dbReference type="SAM" id="Phobius"/>
    </source>
</evidence>
<evidence type="ECO:0000256" key="13">
    <source>
        <dbReference type="ARBA" id="ARBA00023268"/>
    </source>
</evidence>
<dbReference type="InterPro" id="IPR001264">
    <property type="entry name" value="Glyco_trans_51"/>
</dbReference>
<evidence type="ECO:0000256" key="9">
    <source>
        <dbReference type="ARBA" id="ARBA00022801"/>
    </source>
</evidence>
<dbReference type="GO" id="GO:0030288">
    <property type="term" value="C:outer membrane-bounded periplasmic space"/>
    <property type="evidence" value="ECO:0007669"/>
    <property type="project" value="TreeGrafter"/>
</dbReference>
<dbReference type="InterPro" id="IPR012338">
    <property type="entry name" value="Beta-lactam/transpept-like"/>
</dbReference>
<keyword evidence="11" id="KW-0573">Peptidoglycan synthesis</keyword>
<name>A0A494YYU7_9BACI</name>
<dbReference type="Gene3D" id="3.40.710.10">
    <property type="entry name" value="DD-peptidase/beta-lactamase superfamily"/>
    <property type="match status" value="1"/>
</dbReference>
<dbReference type="SUPFAM" id="SSF56601">
    <property type="entry name" value="beta-lactamase/transpeptidase-like"/>
    <property type="match status" value="1"/>
</dbReference>
<evidence type="ECO:0000256" key="14">
    <source>
        <dbReference type="ARBA" id="ARBA00023316"/>
    </source>
</evidence>
<evidence type="ECO:0000256" key="6">
    <source>
        <dbReference type="ARBA" id="ARBA00022670"/>
    </source>
</evidence>
<evidence type="ECO:0000256" key="16">
    <source>
        <dbReference type="ARBA" id="ARBA00049902"/>
    </source>
</evidence>
<evidence type="ECO:0000313" key="20">
    <source>
        <dbReference type="EMBL" id="RKQ15400.1"/>
    </source>
</evidence>
<dbReference type="GO" id="GO:0005886">
    <property type="term" value="C:plasma membrane"/>
    <property type="evidence" value="ECO:0007669"/>
    <property type="project" value="UniProtKB-SubCell"/>
</dbReference>
<dbReference type="InterPro" id="IPR050396">
    <property type="entry name" value="Glycosyltr_51/Transpeptidase"/>
</dbReference>
<dbReference type="NCBIfam" id="TIGR02074">
    <property type="entry name" value="PBP_1a_fam"/>
    <property type="match status" value="1"/>
</dbReference>
<feature type="domain" description="Glycosyl transferase family 51" evidence="19">
    <location>
        <begin position="59"/>
        <end position="233"/>
    </location>
</feature>
<reference evidence="20 21" key="1">
    <citation type="journal article" date="2015" name="Antonie Van Leeuwenhoek">
        <title>Oceanobacillus bengalensis sp. nov., a bacterium isolated from seawater of the Bay of Bengal.</title>
        <authorList>
            <person name="Yongchang O."/>
            <person name="Xiang W."/>
            <person name="Wang G."/>
        </authorList>
    </citation>
    <scope>NUCLEOTIDE SEQUENCE [LARGE SCALE GENOMIC DNA]</scope>
    <source>
        <strain evidence="20 21">MCCC 1K00260</strain>
    </source>
</reference>
<dbReference type="FunFam" id="1.10.3810.10:FF:000001">
    <property type="entry name" value="Penicillin-binding protein 1A"/>
    <property type="match status" value="1"/>
</dbReference>
<evidence type="ECO:0000256" key="3">
    <source>
        <dbReference type="ARBA" id="ARBA00007739"/>
    </source>
</evidence>
<comment type="similarity">
    <text evidence="3">In the N-terminal section; belongs to the glycosyltransferase 51 family.</text>
</comment>
<comment type="similarity">
    <text evidence="2">In the C-terminal section; belongs to the transpeptidase family.</text>
</comment>
<evidence type="ECO:0000256" key="15">
    <source>
        <dbReference type="ARBA" id="ARBA00034000"/>
    </source>
</evidence>
<gene>
    <name evidence="20" type="ORF">D8M05_10400</name>
</gene>
<keyword evidence="10" id="KW-0133">Cell shape</keyword>
<keyword evidence="8" id="KW-0808">Transferase</keyword>
<dbReference type="InterPro" id="IPR001460">
    <property type="entry name" value="PCN-bd_Tpept"/>
</dbReference>
<dbReference type="SUPFAM" id="SSF53955">
    <property type="entry name" value="Lysozyme-like"/>
    <property type="match status" value="1"/>
</dbReference>
<dbReference type="Proteomes" id="UP000281813">
    <property type="component" value="Unassembled WGS sequence"/>
</dbReference>
<comment type="catalytic activity">
    <reaction evidence="15">
        <text>Preferential cleavage: (Ac)2-L-Lys-D-Ala-|-D-Ala. Also transpeptidation of peptidyl-alanyl moieties that are N-acyl substituents of D-alanine.</text>
        <dbReference type="EC" id="3.4.16.4"/>
    </reaction>
</comment>
<comment type="subcellular location">
    <subcellularLocation>
        <location evidence="1">Cell membrane</location>
    </subcellularLocation>
</comment>
<dbReference type="GO" id="GO:0009252">
    <property type="term" value="P:peptidoglycan biosynthetic process"/>
    <property type="evidence" value="ECO:0007669"/>
    <property type="project" value="UniProtKB-KW"/>
</dbReference>
<comment type="catalytic activity">
    <reaction evidence="16">
        <text>[GlcNAc-(1-&gt;4)-Mur2Ac(oyl-L-Ala-gamma-D-Glu-L-Lys-D-Ala-D-Ala)](n)-di-trans,octa-cis-undecaprenyl diphosphate + beta-D-GlcNAc-(1-&gt;4)-Mur2Ac(oyl-L-Ala-gamma-D-Glu-L-Lys-D-Ala-D-Ala)-di-trans,octa-cis-undecaprenyl diphosphate = [GlcNAc-(1-&gt;4)-Mur2Ac(oyl-L-Ala-gamma-D-Glu-L-Lys-D-Ala-D-Ala)](n+1)-di-trans,octa-cis-undecaprenyl diphosphate + di-trans,octa-cis-undecaprenyl diphosphate + H(+)</text>
        <dbReference type="Rhea" id="RHEA:23708"/>
        <dbReference type="Rhea" id="RHEA-COMP:9602"/>
        <dbReference type="Rhea" id="RHEA-COMP:9603"/>
        <dbReference type="ChEBI" id="CHEBI:15378"/>
        <dbReference type="ChEBI" id="CHEBI:58405"/>
        <dbReference type="ChEBI" id="CHEBI:60033"/>
        <dbReference type="ChEBI" id="CHEBI:78435"/>
        <dbReference type="EC" id="2.4.99.28"/>
    </reaction>
</comment>